<dbReference type="InterPro" id="IPR024265">
    <property type="entry name" value="DUF3788"/>
</dbReference>
<sequence>MLDKIPTSEDLITLIGKPLFEVCTALCDMIEEKYDMEHLSNNGGEVWEYEYKYCRGRKTLCALYAKENCFGFMVILGKDERVKFETNKQNYSFEVQKAYNEAKTYHGGKWMMFELIDTYLFSDMEKLLFIKRRPNKK</sequence>
<comment type="caution">
    <text evidence="1">The sequence shown here is derived from an EMBL/GenBank/DDBJ whole genome shotgun (WGS) entry which is preliminary data.</text>
</comment>
<evidence type="ECO:0000313" key="1">
    <source>
        <dbReference type="EMBL" id="NFF00590.1"/>
    </source>
</evidence>
<name>A0A6B4GTE9_CLOBO</name>
<gene>
    <name evidence="1" type="ORF">FCV25_02150</name>
</gene>
<reference evidence="1 2" key="1">
    <citation type="submission" date="2019-04" db="EMBL/GenBank/DDBJ databases">
        <title>Genome sequencing of Clostridium botulinum Groups I-IV and Clostridium butyricum.</title>
        <authorList>
            <person name="Brunt J."/>
            <person name="Van Vliet A.H.M."/>
            <person name="Stringer S.C."/>
            <person name="Carter A.T."/>
            <person name="Peck M.W."/>
        </authorList>
    </citation>
    <scope>NUCLEOTIDE SEQUENCE [LARGE SCALE GENOMIC DNA]</scope>
    <source>
        <strain evidence="1 2">IFR 18/054</strain>
    </source>
</reference>
<protein>
    <submittedName>
        <fullName evidence="1">DUF3788 domain-containing protein</fullName>
    </submittedName>
</protein>
<accession>A0A6B4GTE9</accession>
<proteinExistence type="predicted"/>
<organism evidence="1 2">
    <name type="scientific">Clostridium botulinum</name>
    <dbReference type="NCBI Taxonomy" id="1491"/>
    <lineage>
        <taxon>Bacteria</taxon>
        <taxon>Bacillati</taxon>
        <taxon>Bacillota</taxon>
        <taxon>Clostridia</taxon>
        <taxon>Eubacteriales</taxon>
        <taxon>Clostridiaceae</taxon>
        <taxon>Clostridium</taxon>
    </lineage>
</organism>
<dbReference type="Pfam" id="PF12663">
    <property type="entry name" value="DUF3788"/>
    <property type="match status" value="1"/>
</dbReference>
<dbReference type="EMBL" id="SWND01000001">
    <property type="protein sequence ID" value="NFF00590.1"/>
    <property type="molecule type" value="Genomic_DNA"/>
</dbReference>
<dbReference type="Proteomes" id="UP000472521">
    <property type="component" value="Unassembled WGS sequence"/>
</dbReference>
<dbReference type="AlphaFoldDB" id="A0A6B4GTE9"/>
<evidence type="ECO:0000313" key="2">
    <source>
        <dbReference type="Proteomes" id="UP000472521"/>
    </source>
</evidence>